<evidence type="ECO:0000313" key="1">
    <source>
        <dbReference type="EMBL" id="NMO09487.1"/>
    </source>
</evidence>
<proteinExistence type="predicted"/>
<evidence type="ECO:0000313" key="2">
    <source>
        <dbReference type="Proteomes" id="UP000591058"/>
    </source>
</evidence>
<protein>
    <submittedName>
        <fullName evidence="1">Uncharacterized protein</fullName>
    </submittedName>
</protein>
<dbReference type="AlphaFoldDB" id="A0A7K4DLZ5"/>
<reference evidence="1 2" key="1">
    <citation type="submission" date="2020-04" db="EMBL/GenBank/DDBJ databases">
        <title>Draft genome of Methanobacterium subterraneum isolated from animal feces.</title>
        <authorList>
            <person name="Ouboter H.T."/>
            <person name="Berger S."/>
            <person name="Gungor E."/>
            <person name="Jetten M.S.M."/>
            <person name="Welte C.U."/>
        </authorList>
    </citation>
    <scope>NUCLEOTIDE SEQUENCE [LARGE SCALE GENOMIC DNA]</scope>
    <source>
        <strain evidence="1">HO_2020</strain>
    </source>
</reference>
<sequence length="97" mass="11439">MGDFQEIKKAFLDSFEKCEVIDQTTVIQAEFDHKFDAEWFKTNIAYPKDLAEDEFPIHIVVEISPIGETPSISVYDYIFRFTVKDKEKLLDMLKNKR</sequence>
<accession>A0A7K4DLZ5</accession>
<comment type="caution">
    <text evidence="1">The sequence shown here is derived from an EMBL/GenBank/DDBJ whole genome shotgun (WGS) entry which is preliminary data.</text>
</comment>
<gene>
    <name evidence="1" type="ORF">HG719_06540</name>
</gene>
<name>A0A7K4DLZ5_9EURY</name>
<dbReference type="EMBL" id="JABBYL010000022">
    <property type="protein sequence ID" value="NMO09487.1"/>
    <property type="molecule type" value="Genomic_DNA"/>
</dbReference>
<dbReference type="RefSeq" id="WP_169032750.1">
    <property type="nucleotide sequence ID" value="NZ_JABBYL010000022.1"/>
</dbReference>
<organism evidence="1 2">
    <name type="scientific">Methanobacterium subterraneum</name>
    <dbReference type="NCBI Taxonomy" id="59277"/>
    <lineage>
        <taxon>Archaea</taxon>
        <taxon>Methanobacteriati</taxon>
        <taxon>Methanobacteriota</taxon>
        <taxon>Methanomada group</taxon>
        <taxon>Methanobacteria</taxon>
        <taxon>Methanobacteriales</taxon>
        <taxon>Methanobacteriaceae</taxon>
        <taxon>Methanobacterium</taxon>
    </lineage>
</organism>
<dbReference type="Proteomes" id="UP000591058">
    <property type="component" value="Unassembled WGS sequence"/>
</dbReference>